<dbReference type="PANTHER" id="PTHR30093:SF2">
    <property type="entry name" value="TYPE II SECRETION SYSTEM PROTEIN H"/>
    <property type="match status" value="1"/>
</dbReference>
<dbReference type="Gene3D" id="3.30.700.10">
    <property type="entry name" value="Glycoprotein, Type 4 Pilin"/>
    <property type="match status" value="1"/>
</dbReference>
<evidence type="ECO:0000313" key="3">
    <source>
        <dbReference type="EMBL" id="QEG37544.1"/>
    </source>
</evidence>
<feature type="domain" description="DUF1559" evidence="2">
    <location>
        <begin position="42"/>
        <end position="337"/>
    </location>
</feature>
<gene>
    <name evidence="3" type="ORF">Pr1d_48900</name>
</gene>
<evidence type="ECO:0000259" key="2">
    <source>
        <dbReference type="Pfam" id="PF07596"/>
    </source>
</evidence>
<organism evidence="3 4">
    <name type="scientific">Bythopirellula goksoeyrii</name>
    <dbReference type="NCBI Taxonomy" id="1400387"/>
    <lineage>
        <taxon>Bacteria</taxon>
        <taxon>Pseudomonadati</taxon>
        <taxon>Planctomycetota</taxon>
        <taxon>Planctomycetia</taxon>
        <taxon>Pirellulales</taxon>
        <taxon>Lacipirellulaceae</taxon>
        <taxon>Bythopirellula</taxon>
    </lineage>
</organism>
<dbReference type="InterPro" id="IPR027558">
    <property type="entry name" value="Pre_pil_HX9DG_C"/>
</dbReference>
<name>A0A5B9QF19_9BACT</name>
<dbReference type="NCBIfam" id="TIGR02532">
    <property type="entry name" value="IV_pilin_GFxxxE"/>
    <property type="match status" value="1"/>
</dbReference>
<dbReference type="InterPro" id="IPR012902">
    <property type="entry name" value="N_methyl_site"/>
</dbReference>
<keyword evidence="1" id="KW-1133">Transmembrane helix</keyword>
<dbReference type="RefSeq" id="WP_148076503.1">
    <property type="nucleotide sequence ID" value="NZ_CP042913.1"/>
</dbReference>
<proteinExistence type="predicted"/>
<dbReference type="EMBL" id="CP042913">
    <property type="protein sequence ID" value="QEG37544.1"/>
    <property type="molecule type" value="Genomic_DNA"/>
</dbReference>
<dbReference type="InterPro" id="IPR045584">
    <property type="entry name" value="Pilin-like"/>
</dbReference>
<protein>
    <submittedName>
        <fullName evidence="3">Putative major pilin subunit</fullName>
    </submittedName>
</protein>
<dbReference type="Pfam" id="PF07963">
    <property type="entry name" value="N_methyl"/>
    <property type="match status" value="1"/>
</dbReference>
<dbReference type="OrthoDB" id="255848at2"/>
<dbReference type="Pfam" id="PF07596">
    <property type="entry name" value="SBP_bac_10"/>
    <property type="match status" value="1"/>
</dbReference>
<evidence type="ECO:0000256" key="1">
    <source>
        <dbReference type="SAM" id="Phobius"/>
    </source>
</evidence>
<feature type="transmembrane region" description="Helical" evidence="1">
    <location>
        <begin position="20"/>
        <end position="41"/>
    </location>
</feature>
<keyword evidence="1" id="KW-0472">Membrane</keyword>
<dbReference type="PANTHER" id="PTHR30093">
    <property type="entry name" value="GENERAL SECRETION PATHWAY PROTEIN G"/>
    <property type="match status" value="1"/>
</dbReference>
<dbReference type="NCBIfam" id="TIGR04294">
    <property type="entry name" value="pre_pil_HX9DG"/>
    <property type="match status" value="1"/>
</dbReference>
<dbReference type="PROSITE" id="PS00409">
    <property type="entry name" value="PROKAR_NTER_METHYL"/>
    <property type="match status" value="1"/>
</dbReference>
<accession>A0A5B9QF19</accession>
<dbReference type="AlphaFoldDB" id="A0A5B9QF19"/>
<dbReference type="KEGG" id="bgok:Pr1d_48900"/>
<sequence length="355" mass="39207">MSFGTSSEKVCFRARRGFTLVELLVVIAIIGVLVALLLPAIQAARESARRMTCTNHLKQMGLANLNYESSNKKLPPGSTAGTSNKNGFSWHVEILPFAEFSSLNNQIQQQIEAKTVTRTTRAGTIEDLPEPYQLEDVDEIKIDVYRCPSDSLRYDDLARITWGRYLESTNYYGVAGSAYSRSVQNPQLGGIDPLDFRTGSLEGSTNFDGPLFYDSEVKFSEITDGTSNTFMIGERWYQVRSWLIGGREASSGNPSNNVAPSHLMYSVKNIDSRYLPNSEFGPGYYVLHDNYSEEKIPPGGQAVVGLNDLYWGSFHSGGVNFAYVDGSVHFISDDIDPLTWLAMGSRNGGEVVGQP</sequence>
<dbReference type="SUPFAM" id="SSF54523">
    <property type="entry name" value="Pili subunits"/>
    <property type="match status" value="1"/>
</dbReference>
<dbReference type="InterPro" id="IPR011453">
    <property type="entry name" value="DUF1559"/>
</dbReference>
<reference evidence="3 4" key="1">
    <citation type="submission" date="2019-08" db="EMBL/GenBank/DDBJ databases">
        <title>Deep-cultivation of Planctomycetes and their phenomic and genomic characterization uncovers novel biology.</title>
        <authorList>
            <person name="Wiegand S."/>
            <person name="Jogler M."/>
            <person name="Boedeker C."/>
            <person name="Pinto D."/>
            <person name="Vollmers J."/>
            <person name="Rivas-Marin E."/>
            <person name="Kohn T."/>
            <person name="Peeters S.H."/>
            <person name="Heuer A."/>
            <person name="Rast P."/>
            <person name="Oberbeckmann S."/>
            <person name="Bunk B."/>
            <person name="Jeske O."/>
            <person name="Meyerdierks A."/>
            <person name="Storesund J.E."/>
            <person name="Kallscheuer N."/>
            <person name="Luecker S."/>
            <person name="Lage O.M."/>
            <person name="Pohl T."/>
            <person name="Merkel B.J."/>
            <person name="Hornburger P."/>
            <person name="Mueller R.-W."/>
            <person name="Bruemmer F."/>
            <person name="Labrenz M."/>
            <person name="Spormann A.M."/>
            <person name="Op den Camp H."/>
            <person name="Overmann J."/>
            <person name="Amann R."/>
            <person name="Jetten M.S.M."/>
            <person name="Mascher T."/>
            <person name="Medema M.H."/>
            <person name="Devos D.P."/>
            <person name="Kaster A.-K."/>
            <person name="Ovreas L."/>
            <person name="Rohde M."/>
            <person name="Galperin M.Y."/>
            <person name="Jogler C."/>
        </authorList>
    </citation>
    <scope>NUCLEOTIDE SEQUENCE [LARGE SCALE GENOMIC DNA]</scope>
    <source>
        <strain evidence="3 4">Pr1d</strain>
    </source>
</reference>
<keyword evidence="1" id="KW-0812">Transmembrane</keyword>
<dbReference type="Proteomes" id="UP000323917">
    <property type="component" value="Chromosome"/>
</dbReference>
<keyword evidence="4" id="KW-1185">Reference proteome</keyword>
<evidence type="ECO:0000313" key="4">
    <source>
        <dbReference type="Proteomes" id="UP000323917"/>
    </source>
</evidence>